<gene>
    <name evidence="6" type="primary">LOC109727093</name>
</gene>
<dbReference type="PROSITE" id="PS50985">
    <property type="entry name" value="GRAS"/>
    <property type="match status" value="1"/>
</dbReference>
<feature type="region of interest" description="Disordered" evidence="4">
    <location>
        <begin position="121"/>
        <end position="141"/>
    </location>
</feature>
<keyword evidence="2" id="KW-0804">Transcription</keyword>
<feature type="region of interest" description="Disordered" evidence="4">
    <location>
        <begin position="179"/>
        <end position="215"/>
    </location>
</feature>
<evidence type="ECO:0000313" key="5">
    <source>
        <dbReference type="Proteomes" id="UP000515123"/>
    </source>
</evidence>
<dbReference type="Proteomes" id="UP000515123">
    <property type="component" value="Linkage group 22"/>
</dbReference>
<dbReference type="Gramene" id="Aco022504.1.mrna1">
    <property type="protein sequence ID" value="Aco022504.1.mrna1.cds1"/>
    <property type="gene ID" value="Aco022504.1.path1"/>
</dbReference>
<sequence>MLAGWHQYLRSEASLQLQVCQFQLQEKMGTQRLDLPCGFAKRENHPRVSLSLEKPIDPRSTSCSFRQNPLAAPSSSSLVAKIEPTDQGALWEESSRRLKRFHERDCFEESILARAKRTRTGEAGQLVGGGGGSGGGDEDIWFPESIERTPFVEEEKVFLVPSAASFPVDNTSLVGSFESEKDFEWPNTKSQSDSSSSSGTGGLSPKPEIETENRNDVVAYTVGGAGVDESTRIESEGLGLLNLLTSCVEAIGAGNHEAVNYLLARLGEQASPKGTPIHRVVAYFTEAVALRVAKLWPHIFSITSPRELTDHLEDEENDAIALRLLNHVSPIPKFLHFTCNERLLRAFEGKERVHIVDFDIKQGLQWPSLFQSLASRPQPPAHVRITGVGECRQELLNTGVRLSRFAEALNLPFEFHAVTDRLEDVRLWMLHVKRDECVAVNCVLVMHKLLYDETGSALMDFLGLIRSVKPEVVLTAEQEADHNDERWELRLGKSVQYYSAVFDSLDLCLASDSPAARAKIEQMFAREIRNLVACEGDERFERHERFSKWIKKMEDGGYRSAGIGEREIVQSQLILRMYASDKYSVEKRGEGVSEGLSLRWVDQPLYTVSAWALSEVGGSSSTSLPC</sequence>
<dbReference type="GeneID" id="109727093"/>
<dbReference type="OrthoDB" id="1902659at2759"/>
<feature type="compositionally biased region" description="Gly residues" evidence="4">
    <location>
        <begin position="126"/>
        <end position="135"/>
    </location>
</feature>
<feature type="region of interest" description="SAW" evidence="3">
    <location>
        <begin position="533"/>
        <end position="612"/>
    </location>
</feature>
<accession>A0A6P5GXR2</accession>
<proteinExistence type="inferred from homology"/>
<reference evidence="6" key="2">
    <citation type="submission" date="2025-08" db="UniProtKB">
        <authorList>
            <consortium name="RefSeq"/>
        </authorList>
    </citation>
    <scope>IDENTIFICATION</scope>
    <source>
        <tissue evidence="6">Leaf</tissue>
    </source>
</reference>
<keyword evidence="5" id="KW-1185">Reference proteome</keyword>
<comment type="similarity">
    <text evidence="3">Belongs to the GRAS family.</text>
</comment>
<keyword evidence="1" id="KW-0805">Transcription regulation</keyword>
<evidence type="ECO:0000256" key="2">
    <source>
        <dbReference type="ARBA" id="ARBA00023163"/>
    </source>
</evidence>
<evidence type="ECO:0000256" key="1">
    <source>
        <dbReference type="ARBA" id="ARBA00023015"/>
    </source>
</evidence>
<evidence type="ECO:0000313" key="6">
    <source>
        <dbReference type="RefSeq" id="XP_020112577.1"/>
    </source>
</evidence>
<protein>
    <submittedName>
        <fullName evidence="6">Scarecrow-like protein 28</fullName>
    </submittedName>
</protein>
<dbReference type="RefSeq" id="XP_020112577.1">
    <property type="nucleotide sequence ID" value="XM_020256988.1"/>
</dbReference>
<dbReference type="AlphaFoldDB" id="A0A6P5GXR2"/>
<feature type="region of interest" description="Leucine repeat II (LRII)" evidence="3">
    <location>
        <begin position="397"/>
        <end position="429"/>
    </location>
</feature>
<dbReference type="PANTHER" id="PTHR31636">
    <property type="entry name" value="OSJNBA0084A10.13 PROTEIN-RELATED"/>
    <property type="match status" value="1"/>
</dbReference>
<dbReference type="InterPro" id="IPR005202">
    <property type="entry name" value="TF_GRAS"/>
</dbReference>
<dbReference type="SMR" id="A0A6P5GXR2"/>
<feature type="short sequence motif" description="VHIID" evidence="3">
    <location>
        <begin position="353"/>
        <end position="357"/>
    </location>
</feature>
<dbReference type="Pfam" id="PF03514">
    <property type="entry name" value="GRAS"/>
    <property type="match status" value="1"/>
</dbReference>
<evidence type="ECO:0000256" key="4">
    <source>
        <dbReference type="SAM" id="MobiDB-lite"/>
    </source>
</evidence>
<feature type="region of interest" description="VHIID" evidence="3">
    <location>
        <begin position="322"/>
        <end position="387"/>
    </location>
</feature>
<comment type="caution">
    <text evidence="3">Lacks conserved residue(s) required for the propagation of feature annotation.</text>
</comment>
<name>A0A6P5GXR2_ANACO</name>
<organism evidence="5 6">
    <name type="scientific">Ananas comosus</name>
    <name type="common">Pineapple</name>
    <name type="synonym">Ananas ananas</name>
    <dbReference type="NCBI Taxonomy" id="4615"/>
    <lineage>
        <taxon>Eukaryota</taxon>
        <taxon>Viridiplantae</taxon>
        <taxon>Streptophyta</taxon>
        <taxon>Embryophyta</taxon>
        <taxon>Tracheophyta</taxon>
        <taxon>Spermatophyta</taxon>
        <taxon>Magnoliopsida</taxon>
        <taxon>Liliopsida</taxon>
        <taxon>Poales</taxon>
        <taxon>Bromeliaceae</taxon>
        <taxon>Bromelioideae</taxon>
        <taxon>Ananas</taxon>
    </lineage>
</organism>
<evidence type="ECO:0000256" key="3">
    <source>
        <dbReference type="PROSITE-ProRule" id="PRU01191"/>
    </source>
</evidence>
<reference evidence="5" key="1">
    <citation type="journal article" date="2015" name="Nat. Genet.">
        <title>The pineapple genome and the evolution of CAM photosynthesis.</title>
        <authorList>
            <person name="Ming R."/>
            <person name="VanBuren R."/>
            <person name="Wai C.M."/>
            <person name="Tang H."/>
            <person name="Schatz M.C."/>
            <person name="Bowers J.E."/>
            <person name="Lyons E."/>
            <person name="Wang M.L."/>
            <person name="Chen J."/>
            <person name="Biggers E."/>
            <person name="Zhang J."/>
            <person name="Huang L."/>
            <person name="Zhang L."/>
            <person name="Miao W."/>
            <person name="Zhang J."/>
            <person name="Ye Z."/>
            <person name="Miao C."/>
            <person name="Lin Z."/>
            <person name="Wang H."/>
            <person name="Zhou H."/>
            <person name="Yim W.C."/>
            <person name="Priest H.D."/>
            <person name="Zheng C."/>
            <person name="Woodhouse M."/>
            <person name="Edger P.P."/>
            <person name="Guyot R."/>
            <person name="Guo H.B."/>
            <person name="Guo H."/>
            <person name="Zheng G."/>
            <person name="Singh R."/>
            <person name="Sharma A."/>
            <person name="Min X."/>
            <person name="Zheng Y."/>
            <person name="Lee H."/>
            <person name="Gurtowski J."/>
            <person name="Sedlazeck F.J."/>
            <person name="Harkess A."/>
            <person name="McKain M.R."/>
            <person name="Liao Z."/>
            <person name="Fang J."/>
            <person name="Liu J."/>
            <person name="Zhang X."/>
            <person name="Zhang Q."/>
            <person name="Hu W."/>
            <person name="Qin Y."/>
            <person name="Wang K."/>
            <person name="Chen L.Y."/>
            <person name="Shirley N."/>
            <person name="Lin Y.R."/>
            <person name="Liu L.Y."/>
            <person name="Hernandez A.G."/>
            <person name="Wright C.L."/>
            <person name="Bulone V."/>
            <person name="Tuskan G.A."/>
            <person name="Heath K."/>
            <person name="Zee F."/>
            <person name="Moore P.H."/>
            <person name="Sunkar R."/>
            <person name="Leebens-Mack J.H."/>
            <person name="Mockler T."/>
            <person name="Bennetzen J.L."/>
            <person name="Freeling M."/>
            <person name="Sankoff D."/>
            <person name="Paterson A.H."/>
            <person name="Zhu X."/>
            <person name="Yang X."/>
            <person name="Smith J.A."/>
            <person name="Cushman J.C."/>
            <person name="Paull R.E."/>
            <person name="Yu Q."/>
        </authorList>
    </citation>
    <scope>NUCLEOTIDE SEQUENCE [LARGE SCALE GENOMIC DNA]</scope>
    <source>
        <strain evidence="5">cv. F153</strain>
    </source>
</reference>